<dbReference type="PANTHER" id="PTHR21621">
    <property type="entry name" value="RIBOSOMAL PROTEIN S6 MODIFICATION PROTEIN"/>
    <property type="match status" value="1"/>
</dbReference>
<proteinExistence type="predicted"/>
<dbReference type="GO" id="GO:0018169">
    <property type="term" value="F:ribosomal S6-glutamic acid ligase activity"/>
    <property type="evidence" value="ECO:0007669"/>
    <property type="project" value="TreeGrafter"/>
</dbReference>
<accession>A0A7K4BYQ7</accession>
<dbReference type="EMBL" id="JAAZKV010000007">
    <property type="protein sequence ID" value="NMA44335.1"/>
    <property type="molecule type" value="Genomic_DNA"/>
</dbReference>
<sequence>MRVLVLAEKKKIAENFVKAFLEKGITAKYLRLSKVMLVSKKDKTEIKLVGSNIDNFDAVFLQARSSLAPFVEPLLEELTNQGFYVNSKKGSYYLSDNEPYTFVSLAINNVKTPKTLTSGSGKNIERVSKNISYPLLVKSFVGKKAQQAIIANNGKELNSFVKSIKSDIEGFMLREYIDEPVISCIVVGDEVFSVKRKTKDQVVVPIDKGEYYKLPDSDKENVLNATKVIGLDIAKVDLVKGRVISIEPNINLKNFNKICSADIESRIVDFYLSKENEIKRKSIFSELKDIRSIFSKTIFGRFFK</sequence>
<dbReference type="Proteomes" id="UP000526302">
    <property type="component" value="Unassembled WGS sequence"/>
</dbReference>
<dbReference type="Pfam" id="PF08443">
    <property type="entry name" value="RimK"/>
    <property type="match status" value="1"/>
</dbReference>
<reference evidence="2 3" key="1">
    <citation type="journal article" date="2020" name="Biotechnol. Biofuels">
        <title>New insights from the biogas microbiome by comprehensive genome-resolved metagenomics of nearly 1600 species originating from multiple anaerobic digesters.</title>
        <authorList>
            <person name="Campanaro S."/>
            <person name="Treu L."/>
            <person name="Rodriguez-R L.M."/>
            <person name="Kovalovszki A."/>
            <person name="Ziels R.M."/>
            <person name="Maus I."/>
            <person name="Zhu X."/>
            <person name="Kougias P.G."/>
            <person name="Basile A."/>
            <person name="Luo G."/>
            <person name="Schluter A."/>
            <person name="Konstantinidis K.T."/>
            <person name="Angelidaki I."/>
        </authorList>
    </citation>
    <scope>NUCLEOTIDE SEQUENCE [LARGE SCALE GENOMIC DNA]</scope>
    <source>
        <strain evidence="2">AS22ysBPME_79</strain>
    </source>
</reference>
<evidence type="ECO:0000313" key="3">
    <source>
        <dbReference type="Proteomes" id="UP000526302"/>
    </source>
</evidence>
<name>A0A7K4BYQ7_9ARCH</name>
<protein>
    <recommendedName>
        <fullName evidence="1">ATP-grasp fold RimK-type domain-containing protein</fullName>
    </recommendedName>
</protein>
<feature type="domain" description="ATP-grasp fold RimK-type" evidence="1">
    <location>
        <begin position="105"/>
        <end position="269"/>
    </location>
</feature>
<dbReference type="Gene3D" id="3.30.470.20">
    <property type="entry name" value="ATP-grasp fold, B domain"/>
    <property type="match status" value="1"/>
</dbReference>
<dbReference type="InterPro" id="IPR013651">
    <property type="entry name" value="ATP-grasp_RimK-type"/>
</dbReference>
<gene>
    <name evidence="2" type="ORF">GX950_00790</name>
</gene>
<dbReference type="GO" id="GO:0005737">
    <property type="term" value="C:cytoplasm"/>
    <property type="evidence" value="ECO:0007669"/>
    <property type="project" value="TreeGrafter"/>
</dbReference>
<dbReference type="PANTHER" id="PTHR21621:SF0">
    <property type="entry name" value="BETA-CITRYLGLUTAMATE SYNTHASE B-RELATED"/>
    <property type="match status" value="1"/>
</dbReference>
<comment type="caution">
    <text evidence="2">The sequence shown here is derived from an EMBL/GenBank/DDBJ whole genome shotgun (WGS) entry which is preliminary data.</text>
</comment>
<dbReference type="SUPFAM" id="SSF56059">
    <property type="entry name" value="Glutathione synthetase ATP-binding domain-like"/>
    <property type="match status" value="1"/>
</dbReference>
<organism evidence="2 3">
    <name type="scientific">Candidatus Iainarchaeum sp</name>
    <dbReference type="NCBI Taxonomy" id="3101447"/>
    <lineage>
        <taxon>Archaea</taxon>
        <taxon>Candidatus Iainarchaeota</taxon>
        <taxon>Candidatus Iainarchaeia</taxon>
        <taxon>Candidatus Iainarchaeales</taxon>
        <taxon>Candidatus Iainarchaeaceae</taxon>
        <taxon>Candidatus Iainarchaeum</taxon>
    </lineage>
</organism>
<evidence type="ECO:0000259" key="1">
    <source>
        <dbReference type="Pfam" id="PF08443"/>
    </source>
</evidence>
<dbReference type="GO" id="GO:0009432">
    <property type="term" value="P:SOS response"/>
    <property type="evidence" value="ECO:0007669"/>
    <property type="project" value="TreeGrafter"/>
</dbReference>
<dbReference type="AlphaFoldDB" id="A0A7K4BYQ7"/>
<evidence type="ECO:0000313" key="2">
    <source>
        <dbReference type="EMBL" id="NMA44335.1"/>
    </source>
</evidence>
<dbReference type="Gene3D" id="3.40.50.20">
    <property type="match status" value="1"/>
</dbReference>